<evidence type="ECO:0000313" key="2">
    <source>
        <dbReference type="EMBL" id="MDM8201584.1"/>
    </source>
</evidence>
<sequence length="582" mass="63417">MKQMLQRMAAHCAPPSPGTLRAMVPGVLCGWGCAGLLALGHPWLAGALALAAAVVAGGWWKPSFWAESWRGRGWVLPSLVLGVILAAVMLLEPIADAWYAAWYWPVYKGLALGLVLGVLAGPPLVCALRRMAQKARAARSEERPPFPGLWFFLAVLLPLAVYWARVFPYESSFDLEYQLEMLRGEIPLNDVHTLAHTLLLGMLGGQPGLLVAVQLLALAGLLTAFAAWFYRRGMGLFALCACLCGGCLGPVVGQAAASPIKDMPAALCTGVVLYYIMRLLAEDLRLTWPHRIAFGAALAFTGLFRHNGLVLVLAAGLWLLARGIYRRRKCLLAAVAVCAVCILLVDGVAAPLLNVQHPANGFAVQVYATGIVAVDQRGGEITDEQRHRMEELLPMDYVAQCLENPDTAHFTRAQRLCWTRDLGSYTPSEREQQFVPLLEDSAGVNDVFNNLFILAAGQNKAELLRLYLELFLQNPWLCTTELLRNNTNVWRLDRGLGPFSHVFYLAAVALAFFCGSGRGMLRRWPALLPLACNIASVIVAASTNEIRYLLPTFLLAVPCALFFALEAGGADNQTKGVSEPCR</sequence>
<feature type="transmembrane region" description="Helical" evidence="1">
    <location>
        <begin position="236"/>
        <end position="257"/>
    </location>
</feature>
<accession>A0ABT7URS8</accession>
<dbReference type="Proteomes" id="UP001529380">
    <property type="component" value="Unassembled WGS sequence"/>
</dbReference>
<protein>
    <recommendedName>
        <fullName evidence="4">Glycosyltransferase RgtA/B/C/D-like domain-containing protein</fullName>
    </recommendedName>
</protein>
<comment type="caution">
    <text evidence="2">The sequence shown here is derived from an EMBL/GenBank/DDBJ whole genome shotgun (WGS) entry which is preliminary data.</text>
</comment>
<gene>
    <name evidence="2" type="ORF">QUW08_09830</name>
</gene>
<feature type="transmembrane region" description="Helical" evidence="1">
    <location>
        <begin position="548"/>
        <end position="565"/>
    </location>
</feature>
<evidence type="ECO:0000256" key="1">
    <source>
        <dbReference type="SAM" id="Phobius"/>
    </source>
</evidence>
<name>A0ABT7URS8_9FIRM</name>
<feature type="transmembrane region" description="Helical" evidence="1">
    <location>
        <begin position="20"/>
        <end position="37"/>
    </location>
</feature>
<feature type="transmembrane region" description="Helical" evidence="1">
    <location>
        <begin position="495"/>
        <end position="514"/>
    </location>
</feature>
<reference evidence="2 3" key="1">
    <citation type="submission" date="2023-06" db="EMBL/GenBank/DDBJ databases">
        <title>Identification and characterization of horizontal gene transfer across gut microbiota members of farm animals based on homology search.</title>
        <authorList>
            <person name="Schwarzerova J."/>
            <person name="Nykrynova M."/>
            <person name="Jureckova K."/>
            <person name="Cejkova D."/>
            <person name="Rychlik I."/>
        </authorList>
    </citation>
    <scope>NUCLEOTIDE SEQUENCE [LARGE SCALE GENOMIC DNA]</scope>
    <source>
        <strain evidence="2 3">ET340</strain>
    </source>
</reference>
<feature type="transmembrane region" description="Helical" evidence="1">
    <location>
        <begin position="74"/>
        <end position="94"/>
    </location>
</feature>
<feature type="transmembrane region" description="Helical" evidence="1">
    <location>
        <begin position="293"/>
        <end position="319"/>
    </location>
</feature>
<feature type="transmembrane region" description="Helical" evidence="1">
    <location>
        <begin position="106"/>
        <end position="128"/>
    </location>
</feature>
<keyword evidence="1" id="KW-0472">Membrane</keyword>
<keyword evidence="1" id="KW-1133">Transmembrane helix</keyword>
<organism evidence="2 3">
    <name type="scientific">Allofournierella massiliensis</name>
    <dbReference type="NCBI Taxonomy" id="1650663"/>
    <lineage>
        <taxon>Bacteria</taxon>
        <taxon>Bacillati</taxon>
        <taxon>Bacillota</taxon>
        <taxon>Clostridia</taxon>
        <taxon>Eubacteriales</taxon>
        <taxon>Oscillospiraceae</taxon>
        <taxon>Allofournierella</taxon>
    </lineage>
</organism>
<keyword evidence="3" id="KW-1185">Reference proteome</keyword>
<keyword evidence="1" id="KW-0812">Transmembrane</keyword>
<feature type="transmembrane region" description="Helical" evidence="1">
    <location>
        <begin position="43"/>
        <end position="62"/>
    </location>
</feature>
<evidence type="ECO:0008006" key="4">
    <source>
        <dbReference type="Google" id="ProtNLM"/>
    </source>
</evidence>
<feature type="transmembrane region" description="Helical" evidence="1">
    <location>
        <begin position="210"/>
        <end position="230"/>
    </location>
</feature>
<evidence type="ECO:0000313" key="3">
    <source>
        <dbReference type="Proteomes" id="UP001529380"/>
    </source>
</evidence>
<dbReference type="EMBL" id="JAUDCL010000017">
    <property type="protein sequence ID" value="MDM8201584.1"/>
    <property type="molecule type" value="Genomic_DNA"/>
</dbReference>
<feature type="transmembrane region" description="Helical" evidence="1">
    <location>
        <begin position="149"/>
        <end position="166"/>
    </location>
</feature>
<proteinExistence type="predicted"/>
<feature type="transmembrane region" description="Helical" evidence="1">
    <location>
        <begin position="331"/>
        <end position="353"/>
    </location>
</feature>
<feature type="transmembrane region" description="Helical" evidence="1">
    <location>
        <begin position="526"/>
        <end position="542"/>
    </location>
</feature>